<protein>
    <submittedName>
        <fullName evidence="1">Uncharacterized protein</fullName>
    </submittedName>
</protein>
<organism evidence="1 2">
    <name type="scientific">Ixodes persulcatus</name>
    <name type="common">Taiga tick</name>
    <dbReference type="NCBI Taxonomy" id="34615"/>
    <lineage>
        <taxon>Eukaryota</taxon>
        <taxon>Metazoa</taxon>
        <taxon>Ecdysozoa</taxon>
        <taxon>Arthropoda</taxon>
        <taxon>Chelicerata</taxon>
        <taxon>Arachnida</taxon>
        <taxon>Acari</taxon>
        <taxon>Parasitiformes</taxon>
        <taxon>Ixodida</taxon>
        <taxon>Ixodoidea</taxon>
        <taxon>Ixodidae</taxon>
        <taxon>Ixodinae</taxon>
        <taxon>Ixodes</taxon>
    </lineage>
</organism>
<dbReference type="EMBL" id="JABSTQ010009036">
    <property type="protein sequence ID" value="KAG0433705.1"/>
    <property type="molecule type" value="Genomic_DNA"/>
</dbReference>
<name>A0AC60QJI5_IXOPE</name>
<proteinExistence type="predicted"/>
<evidence type="ECO:0000313" key="2">
    <source>
        <dbReference type="Proteomes" id="UP000805193"/>
    </source>
</evidence>
<evidence type="ECO:0000313" key="1">
    <source>
        <dbReference type="EMBL" id="KAG0433705.1"/>
    </source>
</evidence>
<accession>A0AC60QJI5</accession>
<keyword evidence="2" id="KW-1185">Reference proteome</keyword>
<sequence length="272" mass="29819">GYPTSLLTSVAEVLLREVKQEGAFTRRTRDRTTRPVIVPYIHNLSHKLNKLANRVNVDVVFSAPNKLASLCKKVNGTSSRPVGCIKNHQTKFVSCNEGVIYSFPLTCGKRYIGQTGRRPSRRRCRHHHERPSWPVPRARVPSAISRRPSSQLAAHQTGGSLFSPIVGGLSLELSVRLCRSTCSASDADIVRVGGPRMPTADTANVFKMGPEGGGTRAPNFKGAVLAKEGTENESPGGGVRLSTRWGLTKPHTLAPLKPRPGRHDGQKWRLRR</sequence>
<reference evidence="1 2" key="1">
    <citation type="journal article" date="2020" name="Cell">
        <title>Large-Scale Comparative Analyses of Tick Genomes Elucidate Their Genetic Diversity and Vector Capacities.</title>
        <authorList>
            <consortium name="Tick Genome and Microbiome Consortium (TIGMIC)"/>
            <person name="Jia N."/>
            <person name="Wang J."/>
            <person name="Shi W."/>
            <person name="Du L."/>
            <person name="Sun Y."/>
            <person name="Zhan W."/>
            <person name="Jiang J.F."/>
            <person name="Wang Q."/>
            <person name="Zhang B."/>
            <person name="Ji P."/>
            <person name="Bell-Sakyi L."/>
            <person name="Cui X.M."/>
            <person name="Yuan T.T."/>
            <person name="Jiang B.G."/>
            <person name="Yang W.F."/>
            <person name="Lam T.T."/>
            <person name="Chang Q.C."/>
            <person name="Ding S.J."/>
            <person name="Wang X.J."/>
            <person name="Zhu J.G."/>
            <person name="Ruan X.D."/>
            <person name="Zhao L."/>
            <person name="Wei J.T."/>
            <person name="Ye R.Z."/>
            <person name="Que T.C."/>
            <person name="Du C.H."/>
            <person name="Zhou Y.H."/>
            <person name="Cheng J.X."/>
            <person name="Dai P.F."/>
            <person name="Guo W.B."/>
            <person name="Han X.H."/>
            <person name="Huang E.J."/>
            <person name="Li L.F."/>
            <person name="Wei W."/>
            <person name="Gao Y.C."/>
            <person name="Liu J.Z."/>
            <person name="Shao H.Z."/>
            <person name="Wang X."/>
            <person name="Wang C.C."/>
            <person name="Yang T.C."/>
            <person name="Huo Q.B."/>
            <person name="Li W."/>
            <person name="Chen H.Y."/>
            <person name="Chen S.E."/>
            <person name="Zhou L.G."/>
            <person name="Ni X.B."/>
            <person name="Tian J.H."/>
            <person name="Sheng Y."/>
            <person name="Liu T."/>
            <person name="Pan Y.S."/>
            <person name="Xia L.Y."/>
            <person name="Li J."/>
            <person name="Zhao F."/>
            <person name="Cao W.C."/>
        </authorList>
    </citation>
    <scope>NUCLEOTIDE SEQUENCE [LARGE SCALE GENOMIC DNA]</scope>
    <source>
        <strain evidence="1">Iper-2018</strain>
    </source>
</reference>
<gene>
    <name evidence="1" type="ORF">HPB47_019675</name>
</gene>
<comment type="caution">
    <text evidence="1">The sequence shown here is derived from an EMBL/GenBank/DDBJ whole genome shotgun (WGS) entry which is preliminary data.</text>
</comment>
<feature type="non-terminal residue" evidence="1">
    <location>
        <position position="1"/>
    </location>
</feature>
<dbReference type="Proteomes" id="UP000805193">
    <property type="component" value="Unassembled WGS sequence"/>
</dbReference>